<accession>A0A2U9PQW9</accession>
<keyword evidence="3" id="KW-0547">Nucleotide-binding</keyword>
<dbReference type="CDD" id="cd03224">
    <property type="entry name" value="ABC_TM1139_LivF_branched"/>
    <property type="match status" value="1"/>
</dbReference>
<evidence type="ECO:0000256" key="1">
    <source>
        <dbReference type="ARBA" id="ARBA00005417"/>
    </source>
</evidence>
<gene>
    <name evidence="7" type="ORF">D806_032170</name>
</gene>
<dbReference type="Pfam" id="PF00005">
    <property type="entry name" value="ABC_tran"/>
    <property type="match status" value="1"/>
</dbReference>
<sequence length="240" mass="25937">MADSGTALRIHQLSAGYGHNTAALHQVSLSVPSGRVTAIVGPNGAGKSTLMKVLAGIHPSSHGSIELFGQAVDGLDARRRLTSGLSLCPERRRMFPEMTIHENLLMGALTARPAEAKARIERAYDSVPWLRERRKALAGNLSGGQQQILAIWRAMMSAPRLLLLDEPSLGLSPKVVGDVAQLIRDISADRTMTVLIVEQNMALGLRLATDVHVLNQGRIIRSGTADELREDRELIATYLG</sequence>
<evidence type="ECO:0000256" key="4">
    <source>
        <dbReference type="ARBA" id="ARBA00022840"/>
    </source>
</evidence>
<organism evidence="7 8">
    <name type="scientific">Mycolicibacterium smegmatis (strain MKD8)</name>
    <name type="common">Mycobacterium smegmatis</name>
    <dbReference type="NCBI Taxonomy" id="1214915"/>
    <lineage>
        <taxon>Bacteria</taxon>
        <taxon>Bacillati</taxon>
        <taxon>Actinomycetota</taxon>
        <taxon>Actinomycetes</taxon>
        <taxon>Mycobacteriales</taxon>
        <taxon>Mycobacteriaceae</taxon>
        <taxon>Mycolicibacterium</taxon>
    </lineage>
</organism>
<dbReference type="Gene3D" id="3.40.50.300">
    <property type="entry name" value="P-loop containing nucleotide triphosphate hydrolases"/>
    <property type="match status" value="1"/>
</dbReference>
<reference evidence="7 8" key="1">
    <citation type="journal article" date="2013" name="Genome Announc.">
        <title>Draft genome sequence of MKD8, a conjugal recipient Mycobacterium smegmatis strain.</title>
        <authorList>
            <person name="Gray T.A."/>
            <person name="Palumbo M.J."/>
            <person name="Derbyshire K.M."/>
        </authorList>
    </citation>
    <scope>NUCLEOTIDE SEQUENCE [LARGE SCALE GENOMIC DNA]</scope>
    <source>
        <strain evidence="7 8">MKD8</strain>
    </source>
</reference>
<dbReference type="PROSITE" id="PS50893">
    <property type="entry name" value="ABC_TRANSPORTER_2"/>
    <property type="match status" value="1"/>
</dbReference>
<proteinExistence type="inferred from homology"/>
<dbReference type="RefSeq" id="WP_003894649.1">
    <property type="nucleotide sequence ID" value="NZ_CP027541.1"/>
</dbReference>
<dbReference type="Proteomes" id="UP000011200">
    <property type="component" value="Chromosome"/>
</dbReference>
<evidence type="ECO:0000313" key="8">
    <source>
        <dbReference type="Proteomes" id="UP000011200"/>
    </source>
</evidence>
<keyword evidence="2" id="KW-0813">Transport</keyword>
<dbReference type="SUPFAM" id="SSF52540">
    <property type="entry name" value="P-loop containing nucleoside triphosphate hydrolases"/>
    <property type="match status" value="1"/>
</dbReference>
<dbReference type="GO" id="GO:0015658">
    <property type="term" value="F:branched-chain amino acid transmembrane transporter activity"/>
    <property type="evidence" value="ECO:0007669"/>
    <property type="project" value="TreeGrafter"/>
</dbReference>
<dbReference type="InterPro" id="IPR003593">
    <property type="entry name" value="AAA+_ATPase"/>
</dbReference>
<evidence type="ECO:0000256" key="2">
    <source>
        <dbReference type="ARBA" id="ARBA00022448"/>
    </source>
</evidence>
<evidence type="ECO:0000259" key="6">
    <source>
        <dbReference type="PROSITE" id="PS50893"/>
    </source>
</evidence>
<dbReference type="PANTHER" id="PTHR43820:SF4">
    <property type="entry name" value="HIGH-AFFINITY BRANCHED-CHAIN AMINO ACID TRANSPORT ATP-BINDING PROTEIN LIVF"/>
    <property type="match status" value="1"/>
</dbReference>
<comment type="similarity">
    <text evidence="1">Belongs to the ABC transporter superfamily.</text>
</comment>
<dbReference type="GO" id="GO:0005524">
    <property type="term" value="F:ATP binding"/>
    <property type="evidence" value="ECO:0007669"/>
    <property type="project" value="UniProtKB-KW"/>
</dbReference>
<dbReference type="InterPro" id="IPR027417">
    <property type="entry name" value="P-loop_NTPase"/>
</dbReference>
<dbReference type="PANTHER" id="PTHR43820">
    <property type="entry name" value="HIGH-AFFINITY BRANCHED-CHAIN AMINO ACID TRANSPORT ATP-BINDING PROTEIN LIVF"/>
    <property type="match status" value="1"/>
</dbReference>
<evidence type="ECO:0000256" key="5">
    <source>
        <dbReference type="ARBA" id="ARBA00022970"/>
    </source>
</evidence>
<name>A0A2U9PQW9_MYCSE</name>
<keyword evidence="5" id="KW-0029">Amino-acid transport</keyword>
<evidence type="ECO:0000256" key="3">
    <source>
        <dbReference type="ARBA" id="ARBA00022741"/>
    </source>
</evidence>
<keyword evidence="4 7" id="KW-0067">ATP-binding</keyword>
<dbReference type="InterPro" id="IPR052156">
    <property type="entry name" value="BCAA_Transport_ATP-bd_LivF"/>
</dbReference>
<feature type="domain" description="ABC transporter" evidence="6">
    <location>
        <begin position="8"/>
        <end position="239"/>
    </location>
</feature>
<dbReference type="InterPro" id="IPR003439">
    <property type="entry name" value="ABC_transporter-like_ATP-bd"/>
</dbReference>
<dbReference type="SMART" id="SM00382">
    <property type="entry name" value="AAA"/>
    <property type="match status" value="1"/>
</dbReference>
<dbReference type="AlphaFoldDB" id="A0A2U9PQW9"/>
<dbReference type="EMBL" id="CP027541">
    <property type="protein sequence ID" value="AWT54189.1"/>
    <property type="molecule type" value="Genomic_DNA"/>
</dbReference>
<evidence type="ECO:0000313" key="7">
    <source>
        <dbReference type="EMBL" id="AWT54189.1"/>
    </source>
</evidence>
<dbReference type="GO" id="GO:0015807">
    <property type="term" value="P:L-amino acid transport"/>
    <property type="evidence" value="ECO:0007669"/>
    <property type="project" value="TreeGrafter"/>
</dbReference>
<protein>
    <submittedName>
        <fullName evidence="7">Branched-chain amino acid ABC transporter ATP-binding protein</fullName>
    </submittedName>
</protein>
<reference evidence="8" key="2">
    <citation type="submission" date="2018-03" db="EMBL/GenBank/DDBJ databases">
        <authorList>
            <person name="Derbyshire K."/>
            <person name="Gray T.A."/>
            <person name="Champion M."/>
        </authorList>
    </citation>
    <scope>NUCLEOTIDE SEQUENCE [LARGE SCALE GENOMIC DNA]</scope>
    <source>
        <strain evidence="8">MKD8</strain>
    </source>
</reference>
<dbReference type="GO" id="GO:0016887">
    <property type="term" value="F:ATP hydrolysis activity"/>
    <property type="evidence" value="ECO:0007669"/>
    <property type="project" value="InterPro"/>
</dbReference>